<keyword evidence="6" id="KW-0675">Receptor</keyword>
<keyword evidence="13" id="KW-1185">Reference proteome</keyword>
<keyword evidence="2 9" id="KW-0812">Transmembrane</keyword>
<feature type="transmembrane region" description="Helical" evidence="9">
    <location>
        <begin position="818"/>
        <end position="840"/>
    </location>
</feature>
<dbReference type="InterPro" id="IPR036116">
    <property type="entry name" value="FN3_sf"/>
</dbReference>
<sequence>MLTFLLHVLITWHGVGSVEPMKELPCGEAVDLPWQTELCCSSPPASLQNGAGRIQGTSDTGHPHTSQCLFRNSTSRPGASQEIEHIEATCWDILCSVDETGEHLICDLYHRVTPSSTSTPKLLAVSLQYIVPQQDRELNGTDRTDCVGEESFSCSISLHPLTSIIMVTTTMSGSTAEPSVMLGICLHLARPSPPVNLTHTQTTDGELVLRWNNPPSQWHASPVPLIYQIGYKTSQNTSDPNWKLLEVTGKNWVFLTGFTPHVNYYVQVRSHPPALTHLMSDWSRPHLIHLNSVTFLPERVLASLGENVTLYCVLNDYRVNTSMAVWIMNNYTVPQVQYTAVNDRVSRITVQPSEQRLFDILRCCKILSKKKNICKYDTVKIYIKARGVWAGGLRQVPEGSQRCGQKSPEPVINISCVTSENLDVMTCSWKNSHPDLTFLCRVTDVSCDVMREADRVGQSVSVFREEFCFLHINMNSCTLQPIRPASCYKLWMEDKTYNGTKSQPVYITPLDNVKPHPPSIHSTESLSSGVLRLEWKHPETRFDIQYQVRYAVSTVMPTLSWQVLESQRVSWAEISNPVVCEVYQVQVRCKHVNKYGPWSDWSKSVYTARHNSRAPEKGPDFWRVVQEDPTRMQTKVTLLLNPFTKKEPTYCVEGLVIELQASGGAVHKESIGLVPSYSFEWNDEVHFVTVKAQNSKGTSTRNTNMTLVRHPKHQCASSLSASRVNRSCVVLSWSLQGNRSMPWSLVVEWWGQSYQDGQGQPSEGRGSWIRVPPDQPIYLHGNFYGFEEYVFVFYPVFVDGEGHQSYTKVFKERHSEPAVFMFLMIITFLSIVFIFTLVICQKPMKKYMWKEVPNPNNCSWAQGMDFRKAETLEQLFHHTEDLPAWPLLDVSEFISQATVLEKTSSPDKYPSALEDTQGQTQLPSLPEVSAQLSVTYTTVRISEPPPSSVKQAASLSSFSDEGNYSANTSDNSDSFPRGLWELESSREGVSDWDPQHSCSDHSVEEVSEHKALGVWGVVGKEGTEMKDPYQLGMGNQKESGEQEDIEFMLLKQGMDLGTECLLVESYQLLGCQDSKLSPPSDKGAGVGIEIRTVPMYLPQLRTTSSYLVSSQDSTPSW</sequence>
<name>A0ABD0YC16_UMBPY</name>
<dbReference type="AlphaFoldDB" id="A0ABD0YC16"/>
<dbReference type="InterPro" id="IPR013783">
    <property type="entry name" value="Ig-like_fold"/>
</dbReference>
<comment type="caution">
    <text evidence="12">The sequence shown here is derived from an EMBL/GenBank/DDBJ whole genome shotgun (WGS) entry which is preliminary data.</text>
</comment>
<dbReference type="PROSITE" id="PS50853">
    <property type="entry name" value="FN3"/>
    <property type="match status" value="2"/>
</dbReference>
<evidence type="ECO:0000256" key="4">
    <source>
        <dbReference type="ARBA" id="ARBA00022989"/>
    </source>
</evidence>
<evidence type="ECO:0000313" key="12">
    <source>
        <dbReference type="EMBL" id="KAL1022777.1"/>
    </source>
</evidence>
<evidence type="ECO:0000256" key="10">
    <source>
        <dbReference type="SAM" id="SignalP"/>
    </source>
</evidence>
<keyword evidence="7" id="KW-0325">Glycoprotein</keyword>
<comment type="subcellular location">
    <subcellularLocation>
        <location evidence="1">Membrane</location>
        <topology evidence="1">Single-pass type I membrane protein</topology>
    </subcellularLocation>
</comment>
<dbReference type="Pfam" id="PF06328">
    <property type="entry name" value="Lep_receptor_Ig"/>
    <property type="match status" value="1"/>
</dbReference>
<dbReference type="CDD" id="cd00063">
    <property type="entry name" value="FN3"/>
    <property type="match status" value="1"/>
</dbReference>
<dbReference type="SUPFAM" id="SSF49265">
    <property type="entry name" value="Fibronectin type III"/>
    <property type="match status" value="4"/>
</dbReference>
<keyword evidence="4 9" id="KW-1133">Transmembrane helix</keyword>
<dbReference type="PANTHER" id="PTHR23037">
    <property type="entry name" value="CYTOKINE RECEPTOR"/>
    <property type="match status" value="1"/>
</dbReference>
<evidence type="ECO:0000256" key="1">
    <source>
        <dbReference type="ARBA" id="ARBA00004479"/>
    </source>
</evidence>
<dbReference type="GO" id="GO:0016020">
    <property type="term" value="C:membrane"/>
    <property type="evidence" value="ECO:0007669"/>
    <property type="project" value="UniProtKB-SubCell"/>
</dbReference>
<feature type="compositionally biased region" description="Polar residues" evidence="8">
    <location>
        <begin position="959"/>
        <end position="974"/>
    </location>
</feature>
<protein>
    <recommendedName>
        <fullName evidence="11">Fibronectin type-III domain-containing protein</fullName>
    </recommendedName>
</protein>
<dbReference type="InterPro" id="IPR041182">
    <property type="entry name" value="LEP-R_IGD"/>
</dbReference>
<dbReference type="Proteomes" id="UP001557470">
    <property type="component" value="Unassembled WGS sequence"/>
</dbReference>
<dbReference type="Gene3D" id="2.60.40.10">
    <property type="entry name" value="Immunoglobulins"/>
    <property type="match status" value="4"/>
</dbReference>
<feature type="domain" description="Fibronectin type-III" evidence="11">
    <location>
        <begin position="517"/>
        <end position="610"/>
    </location>
</feature>
<evidence type="ECO:0000256" key="2">
    <source>
        <dbReference type="ARBA" id="ARBA00022692"/>
    </source>
</evidence>
<keyword evidence="3 10" id="KW-0732">Signal</keyword>
<evidence type="ECO:0000256" key="3">
    <source>
        <dbReference type="ARBA" id="ARBA00022729"/>
    </source>
</evidence>
<feature type="region of interest" description="Disordered" evidence="8">
    <location>
        <begin position="959"/>
        <end position="978"/>
    </location>
</feature>
<evidence type="ECO:0000313" key="13">
    <source>
        <dbReference type="Proteomes" id="UP001557470"/>
    </source>
</evidence>
<evidence type="ECO:0000256" key="7">
    <source>
        <dbReference type="ARBA" id="ARBA00023180"/>
    </source>
</evidence>
<evidence type="ECO:0000256" key="8">
    <source>
        <dbReference type="SAM" id="MobiDB-lite"/>
    </source>
</evidence>
<feature type="signal peptide" evidence="10">
    <location>
        <begin position="1"/>
        <end position="17"/>
    </location>
</feature>
<proteinExistence type="predicted"/>
<feature type="chain" id="PRO_5044829649" description="Fibronectin type-III domain-containing protein" evidence="10">
    <location>
        <begin position="18"/>
        <end position="1117"/>
    </location>
</feature>
<evidence type="ECO:0000259" key="11">
    <source>
        <dbReference type="PROSITE" id="PS50853"/>
    </source>
</evidence>
<dbReference type="Pfam" id="PF18589">
    <property type="entry name" value="ObR_Ig"/>
    <property type="match status" value="1"/>
</dbReference>
<feature type="domain" description="Fibronectin type-III" evidence="11">
    <location>
        <begin position="193"/>
        <end position="293"/>
    </location>
</feature>
<dbReference type="InterPro" id="IPR010457">
    <property type="entry name" value="IgC2-like_lig-bd"/>
</dbReference>
<gene>
    <name evidence="12" type="ORF">UPYG_G00032180</name>
</gene>
<evidence type="ECO:0000256" key="9">
    <source>
        <dbReference type="SAM" id="Phobius"/>
    </source>
</evidence>
<evidence type="ECO:0000256" key="6">
    <source>
        <dbReference type="ARBA" id="ARBA00023170"/>
    </source>
</evidence>
<accession>A0ABD0YC16</accession>
<organism evidence="12 13">
    <name type="scientific">Umbra pygmaea</name>
    <name type="common">Eastern mudminnow</name>
    <dbReference type="NCBI Taxonomy" id="75934"/>
    <lineage>
        <taxon>Eukaryota</taxon>
        <taxon>Metazoa</taxon>
        <taxon>Chordata</taxon>
        <taxon>Craniata</taxon>
        <taxon>Vertebrata</taxon>
        <taxon>Euteleostomi</taxon>
        <taxon>Actinopterygii</taxon>
        <taxon>Neopterygii</taxon>
        <taxon>Teleostei</taxon>
        <taxon>Protacanthopterygii</taxon>
        <taxon>Esociformes</taxon>
        <taxon>Umbridae</taxon>
        <taxon>Umbra</taxon>
    </lineage>
</organism>
<dbReference type="PANTHER" id="PTHR23037:SF44">
    <property type="entry name" value="LEPTIN RECEPTOR"/>
    <property type="match status" value="1"/>
</dbReference>
<dbReference type="SMART" id="SM00060">
    <property type="entry name" value="FN3"/>
    <property type="match status" value="3"/>
</dbReference>
<reference evidence="12 13" key="1">
    <citation type="submission" date="2024-06" db="EMBL/GenBank/DDBJ databases">
        <authorList>
            <person name="Pan Q."/>
            <person name="Wen M."/>
            <person name="Jouanno E."/>
            <person name="Zahm M."/>
            <person name="Klopp C."/>
            <person name="Cabau C."/>
            <person name="Louis A."/>
            <person name="Berthelot C."/>
            <person name="Parey E."/>
            <person name="Roest Crollius H."/>
            <person name="Montfort J."/>
            <person name="Robinson-Rechavi M."/>
            <person name="Bouchez O."/>
            <person name="Lampietro C."/>
            <person name="Lopez Roques C."/>
            <person name="Donnadieu C."/>
            <person name="Postlethwait J."/>
            <person name="Bobe J."/>
            <person name="Verreycken H."/>
            <person name="Guiguen Y."/>
        </authorList>
    </citation>
    <scope>NUCLEOTIDE SEQUENCE [LARGE SCALE GENOMIC DNA]</scope>
    <source>
        <strain evidence="12">Up_M1</strain>
        <tissue evidence="12">Testis</tissue>
    </source>
</reference>
<keyword evidence="5 9" id="KW-0472">Membrane</keyword>
<dbReference type="InterPro" id="IPR003961">
    <property type="entry name" value="FN3_dom"/>
</dbReference>
<dbReference type="EMBL" id="JAGEUA010000001">
    <property type="protein sequence ID" value="KAL1022777.1"/>
    <property type="molecule type" value="Genomic_DNA"/>
</dbReference>
<evidence type="ECO:0000256" key="5">
    <source>
        <dbReference type="ARBA" id="ARBA00023136"/>
    </source>
</evidence>